<organism evidence="1 2">
    <name type="scientific">Dokdonella immobilis</name>
    <dbReference type="NCBI Taxonomy" id="578942"/>
    <lineage>
        <taxon>Bacteria</taxon>
        <taxon>Pseudomonadati</taxon>
        <taxon>Pseudomonadota</taxon>
        <taxon>Gammaproteobacteria</taxon>
        <taxon>Lysobacterales</taxon>
        <taxon>Rhodanobacteraceae</taxon>
        <taxon>Dokdonella</taxon>
    </lineage>
</organism>
<name>A0A1I5A4H2_9GAMM</name>
<dbReference type="OrthoDB" id="5966395at2"/>
<protein>
    <submittedName>
        <fullName evidence="1">Uncharacterized protein</fullName>
    </submittedName>
</protein>
<proteinExistence type="predicted"/>
<reference evidence="1 2" key="1">
    <citation type="submission" date="2016-10" db="EMBL/GenBank/DDBJ databases">
        <authorList>
            <person name="de Groot N.N."/>
        </authorList>
    </citation>
    <scope>NUCLEOTIDE SEQUENCE [LARGE SCALE GENOMIC DNA]</scope>
    <source>
        <strain evidence="1 2">CGMCC 1.7659</strain>
    </source>
</reference>
<sequence length="145" mass="16652">MQLITRLIALTRGMQLRRQFKEIEKALEQLNPSARRQLAALAMREFSNAAKSEFPHLYATPPDEKYSPWGSGTSIGFERMKSDSLQVRMRGVALWLTVTFHETKDSPYADQRELHRLVMRTLRTLKESVPAKEMSQLLANHPQAA</sequence>
<dbReference type="STRING" id="578942.SAMN05216289_13214"/>
<accession>A0A1I5A4H2</accession>
<evidence type="ECO:0000313" key="2">
    <source>
        <dbReference type="Proteomes" id="UP000198575"/>
    </source>
</evidence>
<dbReference type="Proteomes" id="UP000198575">
    <property type="component" value="Unassembled WGS sequence"/>
</dbReference>
<dbReference type="RefSeq" id="WP_092410068.1">
    <property type="nucleotide sequence ID" value="NZ_FOVF01000032.1"/>
</dbReference>
<gene>
    <name evidence="1" type="ORF">SAMN05216289_13214</name>
</gene>
<evidence type="ECO:0000313" key="1">
    <source>
        <dbReference type="EMBL" id="SFN57395.1"/>
    </source>
</evidence>
<dbReference type="AlphaFoldDB" id="A0A1I5A4H2"/>
<dbReference type="EMBL" id="FOVF01000032">
    <property type="protein sequence ID" value="SFN57395.1"/>
    <property type="molecule type" value="Genomic_DNA"/>
</dbReference>
<dbReference type="PROSITE" id="PS50096">
    <property type="entry name" value="IQ"/>
    <property type="match status" value="1"/>
</dbReference>
<keyword evidence="2" id="KW-1185">Reference proteome</keyword>